<dbReference type="Gene3D" id="3.40.50.2300">
    <property type="match status" value="1"/>
</dbReference>
<dbReference type="eggNOG" id="COG2204">
    <property type="taxonomic scope" value="Bacteria"/>
</dbReference>
<dbReference type="CDD" id="cd00156">
    <property type="entry name" value="REC"/>
    <property type="match status" value="1"/>
</dbReference>
<sequence length="112" mass="12442">MSEFFEQAGFAVRIARTAAEAKEEVGHKHFSLVITDLRMESGRDEDGLGLIRHIRQHNPGLPVFVLTASGAPETESEGWRLNVDKFLGKPISMPKLLTTVKEFVGQFYGAVQ</sequence>
<name>Q1IUP6_KORVE</name>
<dbReference type="InterPro" id="IPR011006">
    <property type="entry name" value="CheY-like_superfamily"/>
</dbReference>
<evidence type="ECO:0000256" key="2">
    <source>
        <dbReference type="PROSITE-ProRule" id="PRU00169"/>
    </source>
</evidence>
<keyword evidence="5" id="KW-1185">Reference proteome</keyword>
<dbReference type="EMBL" id="CP000360">
    <property type="protein sequence ID" value="ABF39404.1"/>
    <property type="molecule type" value="Genomic_DNA"/>
</dbReference>
<evidence type="ECO:0000259" key="3">
    <source>
        <dbReference type="PROSITE" id="PS50110"/>
    </source>
</evidence>
<dbReference type="PANTHER" id="PTHR44591">
    <property type="entry name" value="STRESS RESPONSE REGULATOR PROTEIN 1"/>
    <property type="match status" value="1"/>
</dbReference>
<dbReference type="STRING" id="204669.Acid345_0399"/>
<protein>
    <submittedName>
        <fullName evidence="4">Response regulator receiver protein</fullName>
    </submittedName>
</protein>
<gene>
    <name evidence="4" type="ordered locus">Acid345_0399</name>
</gene>
<proteinExistence type="predicted"/>
<reference evidence="4 5" key="1">
    <citation type="journal article" date="2009" name="Appl. Environ. Microbiol.">
        <title>Three genomes from the phylum Acidobacteria provide insight into the lifestyles of these microorganisms in soils.</title>
        <authorList>
            <person name="Ward N.L."/>
            <person name="Challacombe J.F."/>
            <person name="Janssen P.H."/>
            <person name="Henrissat B."/>
            <person name="Coutinho P.M."/>
            <person name="Wu M."/>
            <person name="Xie G."/>
            <person name="Haft D.H."/>
            <person name="Sait M."/>
            <person name="Badger J."/>
            <person name="Barabote R.D."/>
            <person name="Bradley B."/>
            <person name="Brettin T.S."/>
            <person name="Brinkac L.M."/>
            <person name="Bruce D."/>
            <person name="Creasy T."/>
            <person name="Daugherty S.C."/>
            <person name="Davidsen T.M."/>
            <person name="DeBoy R.T."/>
            <person name="Detter J.C."/>
            <person name="Dodson R.J."/>
            <person name="Durkin A.S."/>
            <person name="Ganapathy A."/>
            <person name="Gwinn-Giglio M."/>
            <person name="Han C.S."/>
            <person name="Khouri H."/>
            <person name="Kiss H."/>
            <person name="Kothari S.P."/>
            <person name="Madupu R."/>
            <person name="Nelson K.E."/>
            <person name="Nelson W.C."/>
            <person name="Paulsen I."/>
            <person name="Penn K."/>
            <person name="Ren Q."/>
            <person name="Rosovitz M.J."/>
            <person name="Selengut J.D."/>
            <person name="Shrivastava S."/>
            <person name="Sullivan S.A."/>
            <person name="Tapia R."/>
            <person name="Thompson L.S."/>
            <person name="Watkins K.L."/>
            <person name="Yang Q."/>
            <person name="Yu C."/>
            <person name="Zafar N."/>
            <person name="Zhou L."/>
            <person name="Kuske C.R."/>
        </authorList>
    </citation>
    <scope>NUCLEOTIDE SEQUENCE [LARGE SCALE GENOMIC DNA]</scope>
    <source>
        <strain evidence="4 5">Ellin345</strain>
    </source>
</reference>
<dbReference type="GO" id="GO:0000160">
    <property type="term" value="P:phosphorelay signal transduction system"/>
    <property type="evidence" value="ECO:0007669"/>
    <property type="project" value="InterPro"/>
</dbReference>
<feature type="domain" description="Response regulatory" evidence="3">
    <location>
        <begin position="1"/>
        <end position="104"/>
    </location>
</feature>
<keyword evidence="1 2" id="KW-0597">Phosphoprotein</keyword>
<organism evidence="4 5">
    <name type="scientific">Koribacter versatilis (strain Ellin345)</name>
    <dbReference type="NCBI Taxonomy" id="204669"/>
    <lineage>
        <taxon>Bacteria</taxon>
        <taxon>Pseudomonadati</taxon>
        <taxon>Acidobacteriota</taxon>
        <taxon>Terriglobia</taxon>
        <taxon>Terriglobales</taxon>
        <taxon>Candidatus Korobacteraceae</taxon>
        <taxon>Candidatus Korobacter</taxon>
    </lineage>
</organism>
<dbReference type="SUPFAM" id="SSF52172">
    <property type="entry name" value="CheY-like"/>
    <property type="match status" value="1"/>
</dbReference>
<dbReference type="EnsemblBacteria" id="ABF39404">
    <property type="protein sequence ID" value="ABF39404"/>
    <property type="gene ID" value="Acid345_0399"/>
</dbReference>
<evidence type="ECO:0000256" key="1">
    <source>
        <dbReference type="ARBA" id="ARBA00022553"/>
    </source>
</evidence>
<dbReference type="KEGG" id="aba:Acid345_0399"/>
<dbReference type="Proteomes" id="UP000002432">
    <property type="component" value="Chromosome"/>
</dbReference>
<dbReference type="PROSITE" id="PS50110">
    <property type="entry name" value="RESPONSE_REGULATORY"/>
    <property type="match status" value="1"/>
</dbReference>
<evidence type="ECO:0000313" key="5">
    <source>
        <dbReference type="Proteomes" id="UP000002432"/>
    </source>
</evidence>
<dbReference type="Pfam" id="PF00072">
    <property type="entry name" value="Response_reg"/>
    <property type="match status" value="1"/>
</dbReference>
<evidence type="ECO:0000313" key="4">
    <source>
        <dbReference type="EMBL" id="ABF39404.1"/>
    </source>
</evidence>
<dbReference type="InterPro" id="IPR001789">
    <property type="entry name" value="Sig_transdc_resp-reg_receiver"/>
</dbReference>
<feature type="modified residue" description="4-aspartylphosphate" evidence="2">
    <location>
        <position position="36"/>
    </location>
</feature>
<dbReference type="SMART" id="SM00448">
    <property type="entry name" value="REC"/>
    <property type="match status" value="1"/>
</dbReference>
<dbReference type="HOGENOM" id="CLU_000445_69_8_0"/>
<dbReference type="InterPro" id="IPR050595">
    <property type="entry name" value="Bact_response_regulator"/>
</dbReference>
<dbReference type="PANTHER" id="PTHR44591:SF3">
    <property type="entry name" value="RESPONSE REGULATORY DOMAIN-CONTAINING PROTEIN"/>
    <property type="match status" value="1"/>
</dbReference>
<accession>Q1IUP6</accession>
<dbReference type="AlphaFoldDB" id="Q1IUP6"/>